<evidence type="ECO:0000313" key="1">
    <source>
        <dbReference type="EMBL" id="MDI9094235.1"/>
    </source>
</evidence>
<comment type="caution">
    <text evidence="1">The sequence shown here is derived from an EMBL/GenBank/DDBJ whole genome shotgun (WGS) entry which is preliminary data.</text>
</comment>
<protein>
    <submittedName>
        <fullName evidence="1">Host cell division inhibitor Icd-like protein</fullName>
    </submittedName>
</protein>
<sequence length="56" mass="6605">MYKSTQTHPKFLWRFFSCQQFKYFLVEATNEQEARSMLPDSPCIFSARICKGVIHG</sequence>
<dbReference type="NCBIfam" id="NF033153">
    <property type="entry name" value="phage_ICD_like"/>
    <property type="match status" value="1"/>
</dbReference>
<dbReference type="Proteomes" id="UP001159001">
    <property type="component" value="Unassembled WGS sequence"/>
</dbReference>
<evidence type="ECO:0000313" key="2">
    <source>
        <dbReference type="Proteomes" id="UP001159001"/>
    </source>
</evidence>
<proteinExistence type="predicted"/>
<accession>A0AAW6UM06</accession>
<gene>
    <name evidence="1" type="ORF">OGX73_16550</name>
</gene>
<dbReference type="RefSeq" id="WP_283027163.1">
    <property type="nucleotide sequence ID" value="NZ_JAPKIU010000028.1"/>
</dbReference>
<dbReference type="AlphaFoldDB" id="A0AAW6UM06"/>
<organism evidence="1 2">
    <name type="scientific">Providencia rettgeri</name>
    <dbReference type="NCBI Taxonomy" id="587"/>
    <lineage>
        <taxon>Bacteria</taxon>
        <taxon>Pseudomonadati</taxon>
        <taxon>Pseudomonadota</taxon>
        <taxon>Gammaproteobacteria</taxon>
        <taxon>Enterobacterales</taxon>
        <taxon>Morganellaceae</taxon>
        <taxon>Providencia</taxon>
    </lineage>
</organism>
<dbReference type="EMBL" id="JAOWIN010000013">
    <property type="protein sequence ID" value="MDI9094235.1"/>
    <property type="molecule type" value="Genomic_DNA"/>
</dbReference>
<name>A0AAW6UM06_PRORE</name>
<reference evidence="1" key="1">
    <citation type="submission" date="2022-10" db="EMBL/GenBank/DDBJ databases">
        <title>Bacterial isolates recovered from the One Health project in Brazil.</title>
        <authorList>
            <person name="Valiatti T.B."/>
            <person name="Santos F."/>
            <person name="Cayo R."/>
            <person name="Gales A.C."/>
        </authorList>
    </citation>
    <scope>NUCLEOTIDE SEQUENCE</scope>
    <source>
        <strain evidence="1">PVR188</strain>
    </source>
</reference>